<gene>
    <name evidence="11" type="ORF">V5N11_026727</name>
</gene>
<feature type="coiled-coil region" evidence="10">
    <location>
        <begin position="49"/>
        <end position="83"/>
    </location>
</feature>
<evidence type="ECO:0000256" key="3">
    <source>
        <dbReference type="ARBA" id="ARBA00006187"/>
    </source>
</evidence>
<dbReference type="Gene3D" id="1.20.58.1520">
    <property type="match status" value="1"/>
</dbReference>
<comment type="subcellular location">
    <subcellularLocation>
        <location evidence="2">Cytoplasm</location>
        <location evidence="2">Cytoskeleton</location>
    </subcellularLocation>
    <subcellularLocation>
        <location evidence="1">Nucleus</location>
    </subcellularLocation>
</comment>
<dbReference type="PANTHER" id="PTHR19321:SF7">
    <property type="entry name" value="65-KDA MICROTUBULE-ASSOCIATED PROTEIN 3"/>
    <property type="match status" value="1"/>
</dbReference>
<dbReference type="PANTHER" id="PTHR19321">
    <property type="entry name" value="PROTEIN REGULATOR OF CYTOKINESIS 1 PRC1-RELATED"/>
    <property type="match status" value="1"/>
</dbReference>
<evidence type="ECO:0000256" key="2">
    <source>
        <dbReference type="ARBA" id="ARBA00004245"/>
    </source>
</evidence>
<protein>
    <submittedName>
        <fullName evidence="11">65-kDa microtubule-associated protein 3</fullName>
    </submittedName>
</protein>
<comment type="caution">
    <text evidence="11">The sequence shown here is derived from an EMBL/GenBank/DDBJ whole genome shotgun (WGS) entry which is preliminary data.</text>
</comment>
<dbReference type="GO" id="GO:0005874">
    <property type="term" value="C:microtubule"/>
    <property type="evidence" value="ECO:0007669"/>
    <property type="project" value="UniProtKB-KW"/>
</dbReference>
<dbReference type="Pfam" id="PF03999">
    <property type="entry name" value="MAP65_ASE1"/>
    <property type="match status" value="1"/>
</dbReference>
<dbReference type="Proteomes" id="UP001558713">
    <property type="component" value="Unassembled WGS sequence"/>
</dbReference>
<proteinExistence type="inferred from homology"/>
<dbReference type="FunFam" id="1.20.58.1520:FF:000002">
    <property type="entry name" value="65-kDa microtubule-associated protein 6"/>
    <property type="match status" value="1"/>
</dbReference>
<keyword evidence="6" id="KW-0493">Microtubule</keyword>
<dbReference type="InterPro" id="IPR007145">
    <property type="entry name" value="MAP65_Ase1_PRC1"/>
</dbReference>
<keyword evidence="9" id="KW-0539">Nucleus</keyword>
<accession>A0ABD1BYC3</accession>
<evidence type="ECO:0000313" key="11">
    <source>
        <dbReference type="EMBL" id="KAL1222208.1"/>
    </source>
</evidence>
<evidence type="ECO:0000256" key="6">
    <source>
        <dbReference type="ARBA" id="ARBA00022701"/>
    </source>
</evidence>
<keyword evidence="7 10" id="KW-0175">Coiled coil</keyword>
<evidence type="ECO:0000256" key="8">
    <source>
        <dbReference type="ARBA" id="ARBA00023212"/>
    </source>
</evidence>
<dbReference type="GO" id="GO:0005634">
    <property type="term" value="C:nucleus"/>
    <property type="evidence" value="ECO:0007669"/>
    <property type="project" value="UniProtKB-SubCell"/>
</dbReference>
<dbReference type="EMBL" id="JBANAX010000105">
    <property type="protein sequence ID" value="KAL1222208.1"/>
    <property type="molecule type" value="Genomic_DNA"/>
</dbReference>
<evidence type="ECO:0000256" key="7">
    <source>
        <dbReference type="ARBA" id="ARBA00023054"/>
    </source>
</evidence>
<dbReference type="AlphaFoldDB" id="A0ABD1BYC3"/>
<evidence type="ECO:0000256" key="10">
    <source>
        <dbReference type="SAM" id="Coils"/>
    </source>
</evidence>
<evidence type="ECO:0000256" key="5">
    <source>
        <dbReference type="ARBA" id="ARBA00022553"/>
    </source>
</evidence>
<evidence type="ECO:0000313" key="12">
    <source>
        <dbReference type="Proteomes" id="UP001558713"/>
    </source>
</evidence>
<evidence type="ECO:0000256" key="1">
    <source>
        <dbReference type="ARBA" id="ARBA00004123"/>
    </source>
</evidence>
<sequence length="701" mass="79420">MASIQKDPILQVETTCGSLLYELQIIWDEVGETETDRDKMLLELERECLEVYRRKVDQANRSRAQLRQAIADAEAELAAICSAMGERPVHIRQSDQSVGSLKQELATILPELEEMQKRKIERRNQFVVVLEEIDSITNDIKGQGEYVTSRLLIDETDLSMRKLEELHGQLQALQKEKSERVETIRKHLCALYSHCSVLGMDFNEVVGQVNPTLSDPEGPRSLNDQTIGKLGDAVQKLREVKIQRMQRLQDLATTMLELWNLMDTPLEEQQEYQHITCNIAASEHEITEANSLSEDFIKYVEAEVVRLDEVKASKMKELVLKKRSELEDICRKTHMLPVSDSAIDQTIAAIESGIVDATMVLEHLEQHISKIKEEALSRKEILERVEKWLSACDEESWLEEYNRDDNRYNAGRGAHLTLKRAEKARNLVNKLPGMVEALASKTIVWEQEKGIEFLYDGIRLLSMLEEYNLLRQEREEEHRRQRDQKKLQGQLIAEQEALYGSKPSPSKTIGKKAPRMSTGGAAANRRLSLGAAMHQTPKPNKKADHRHIEGALSTGRRGLDIAGLPSRKQSMNPCEVLQSPLVRKPFSPISVASKANIATATTTQQVAKEISSFATPVKNNNNSMKNLEEEKMMTMMMMQTPKNVAAMIPIPSTPATVSVPMQTAPTPFTNNARLMTEKPEEVVEYSFEERRLAFMLQSGLV</sequence>
<evidence type="ECO:0000256" key="9">
    <source>
        <dbReference type="ARBA" id="ARBA00023242"/>
    </source>
</evidence>
<keyword evidence="12" id="KW-1185">Reference proteome</keyword>
<name>A0ABD1BYC3_CARAN</name>
<organism evidence="11 12">
    <name type="scientific">Cardamine amara subsp. amara</name>
    <dbReference type="NCBI Taxonomy" id="228776"/>
    <lineage>
        <taxon>Eukaryota</taxon>
        <taxon>Viridiplantae</taxon>
        <taxon>Streptophyta</taxon>
        <taxon>Embryophyta</taxon>
        <taxon>Tracheophyta</taxon>
        <taxon>Spermatophyta</taxon>
        <taxon>Magnoliopsida</taxon>
        <taxon>eudicotyledons</taxon>
        <taxon>Gunneridae</taxon>
        <taxon>Pentapetalae</taxon>
        <taxon>rosids</taxon>
        <taxon>malvids</taxon>
        <taxon>Brassicales</taxon>
        <taxon>Brassicaceae</taxon>
        <taxon>Cardamineae</taxon>
        <taxon>Cardamine</taxon>
    </lineage>
</organism>
<comment type="similarity">
    <text evidence="3">Belongs to the MAP65/ASE1 family.</text>
</comment>
<keyword evidence="5" id="KW-0597">Phosphoprotein</keyword>
<evidence type="ECO:0000256" key="4">
    <source>
        <dbReference type="ARBA" id="ARBA00022490"/>
    </source>
</evidence>
<reference evidence="11 12" key="1">
    <citation type="submission" date="2024-04" db="EMBL/GenBank/DDBJ databases">
        <title>Genome assembly C_amara_ONT_v2.</title>
        <authorList>
            <person name="Yant L."/>
            <person name="Moore C."/>
            <person name="Slenker M."/>
        </authorList>
    </citation>
    <scope>NUCLEOTIDE SEQUENCE [LARGE SCALE GENOMIC DNA]</scope>
    <source>
        <tissue evidence="11">Leaf</tissue>
    </source>
</reference>
<keyword evidence="8" id="KW-0206">Cytoskeleton</keyword>
<keyword evidence="4" id="KW-0963">Cytoplasm</keyword>